<evidence type="ECO:0008006" key="7">
    <source>
        <dbReference type="Google" id="ProtNLM"/>
    </source>
</evidence>
<evidence type="ECO:0000313" key="6">
    <source>
        <dbReference type="Proteomes" id="UP000240493"/>
    </source>
</evidence>
<feature type="domain" description="Apple" evidence="3">
    <location>
        <begin position="121"/>
        <end position="160"/>
    </location>
</feature>
<gene>
    <name evidence="5" type="ORF">M441DRAFT_154922</name>
</gene>
<sequence>MRLSLASASALLLWAGEATSHAIPAADGNEIVARDQTYRANNGVQFATETGFDYHGGDYKTVSANSFHDCINSSVNVATRNSKSSGAVRVQYMPTPITCPAAGGNQVKAANGQLFTVQCGVDHPYGDLKSVQTLDFPNCISLCSETSGCVAASWRSLTCYLKKSLQPGVANSKASTAVLSSVLPATPAFCPGPSGQQIKETSGRTFTIECNADHSGGDLANKLLSNFGNCISWCDETGGCIAAVYHDGRCWLKNKLTASSTRTNSQVAVLSSVLSPPPSLCPSQNGKQIKEPSDRSFTIACNVDRPGGDLASAKLDNFNSCIAWCDETNGCIAAAYHDGRCWLKKTLLTSYAHINGQIAVLSSKLPQTSTHTTSTSTHTTSRSTKKTTSTTTKSSSTSTPTTSTSTQHTTSTSTQKTATTTMTSESTSTSASVSANTQSTQISTSVTTATTSSAASSSSSDTSSATGSTTSTEATATATAASTNAESTSTSASDNPSSVTDTSTSTSDISSQSAAPIVTGAPAPNGAIQTPTGAITLPPQPTVTLSPLTPPNVDVAGTAYPSVVLDNSININNVQCNSGTLSASFNGTAAYDAAKNSWAAAESAGNSSTLIIITAAPGCSLDGHYVYFVASHFAFDDNAMSVSCSGSIESVSDIAQAVGVDFGSIETSVPPLQSDPELAAAYGCTSPIAADIHGLPAIYCGPDFDQRLDNQLGYYSMADTDVNATLAAVIPGVENDALERRGLIERRCLIESVCKMAKKVEQVATNTYHAVANEASSIGNTLGSMAQTLGNDALSSFKKFATGALSMAENCARGVIAVATFLVTGDYNRSFDFPLAVAPPPSALDDSPWGDAFNFYTWTPDKGDFWNAQEEAIDKITSVLIGEADPEPSIELWCVNCHATGDLQLLGSASFSLSHGLTKAQLSMSGNLDASLYLGMNAFAEWDPTKEVDIVTMGLPELEIPNILVLGPIVSLGVSIDLDVSAVGQYLVGADMNWPQLSATLDVLYPGSSSQSGWVPTIHDSVQADGSLTINSTLGLPITLAFGINILNGKYKKEVKLVDTPGIRASMEYDWTNEINNGTVNTDPADDCYGIHWSIGVVNTVVLDLTEIDLGTHTLEEWDAPVFASGCIGESLSIASPTATVAAPTGGTTSVPTSQVDCSSLSCPNDNGQYCVSNGASFQINCEAIYPPGQVDGLGPRGSIDECISACATNGACIGVNWDSNHNFIFGCELYYSRTPTYDGQDAPRWSYTKVASPQKKRMNLVQRVTTVDTSAAPTGIVNSNDIVADTFSLTASSTGTTTATTTAASSTAEAGYDTAPVTITDITGQLLVNPHVNGSLFVSPANSTVSMTSLTNDTTFMADLTNPLVIGDSASRILYYFPSTISAVGASRLRLATWDAIPIGAEMIMLFPTVTNAKDTILIAMDSTQNVFFPFVCAIEGQLNKIFLVSSFTTGASTLMDPDLTYTVIGGVATSCVSLAMVAENLTGWAPPSPTGA</sequence>
<evidence type="ECO:0000259" key="4">
    <source>
        <dbReference type="Pfam" id="PF22974"/>
    </source>
</evidence>
<feature type="chain" id="PRO_5015674184" description="Apple domain-containing protein" evidence="2">
    <location>
        <begin position="21"/>
        <end position="1494"/>
    </location>
</feature>
<proteinExistence type="predicted"/>
<evidence type="ECO:0000313" key="5">
    <source>
        <dbReference type="EMBL" id="PTB34765.1"/>
    </source>
</evidence>
<dbReference type="GO" id="GO:0043622">
    <property type="term" value="P:cortical microtubule organization"/>
    <property type="evidence" value="ECO:0007669"/>
    <property type="project" value="TreeGrafter"/>
</dbReference>
<protein>
    <recommendedName>
        <fullName evidence="7">Apple domain-containing protein</fullName>
    </recommendedName>
</protein>
<feature type="signal peptide" evidence="2">
    <location>
        <begin position="1"/>
        <end position="20"/>
    </location>
</feature>
<dbReference type="OrthoDB" id="160645at2759"/>
<dbReference type="PANTHER" id="PTHR31949">
    <property type="entry name" value="GASTRIC MUCIN-LIKE PROTEIN"/>
    <property type="match status" value="1"/>
</dbReference>
<dbReference type="EMBL" id="KZ679302">
    <property type="protein sequence ID" value="PTB34765.1"/>
    <property type="molecule type" value="Genomic_DNA"/>
</dbReference>
<dbReference type="PANTHER" id="PTHR31949:SF2">
    <property type="entry name" value="OS05G0480600 PROTEIN"/>
    <property type="match status" value="1"/>
</dbReference>
<dbReference type="InterPro" id="IPR054293">
    <property type="entry name" value="DUF7029"/>
</dbReference>
<name>A0A2T3YQB8_TRIA4</name>
<feature type="domain" description="Apple" evidence="3">
    <location>
        <begin position="212"/>
        <end position="253"/>
    </location>
</feature>
<keyword evidence="6" id="KW-1185">Reference proteome</keyword>
<dbReference type="GO" id="GO:0055028">
    <property type="term" value="C:cortical microtubule"/>
    <property type="evidence" value="ECO:0007669"/>
    <property type="project" value="TreeGrafter"/>
</dbReference>
<dbReference type="Proteomes" id="UP000240493">
    <property type="component" value="Unassembled WGS sequence"/>
</dbReference>
<organism evidence="5 6">
    <name type="scientific">Trichoderma asperellum (strain ATCC 204424 / CBS 433.97 / NBRC 101777)</name>
    <dbReference type="NCBI Taxonomy" id="1042311"/>
    <lineage>
        <taxon>Eukaryota</taxon>
        <taxon>Fungi</taxon>
        <taxon>Dikarya</taxon>
        <taxon>Ascomycota</taxon>
        <taxon>Pezizomycotina</taxon>
        <taxon>Sordariomycetes</taxon>
        <taxon>Hypocreomycetidae</taxon>
        <taxon>Hypocreales</taxon>
        <taxon>Hypocreaceae</taxon>
        <taxon>Trichoderma</taxon>
    </lineage>
</organism>
<feature type="region of interest" description="Disordered" evidence="1">
    <location>
        <begin position="365"/>
        <end position="522"/>
    </location>
</feature>
<dbReference type="Pfam" id="PF14295">
    <property type="entry name" value="PAN_4"/>
    <property type="match status" value="4"/>
</dbReference>
<feature type="domain" description="DUF7029" evidence="4">
    <location>
        <begin position="557"/>
        <end position="656"/>
    </location>
</feature>
<feature type="compositionally biased region" description="Low complexity" evidence="1">
    <location>
        <begin position="368"/>
        <end position="513"/>
    </location>
</feature>
<feature type="domain" description="Apple" evidence="3">
    <location>
        <begin position="1196"/>
        <end position="1220"/>
    </location>
</feature>
<keyword evidence="2" id="KW-0732">Signal</keyword>
<feature type="domain" description="Apple" evidence="3">
    <location>
        <begin position="303"/>
        <end position="344"/>
    </location>
</feature>
<evidence type="ECO:0000256" key="1">
    <source>
        <dbReference type="SAM" id="MobiDB-lite"/>
    </source>
</evidence>
<evidence type="ECO:0000256" key="2">
    <source>
        <dbReference type="SAM" id="SignalP"/>
    </source>
</evidence>
<accession>A0A2T3YQB8</accession>
<dbReference type="Pfam" id="PF22974">
    <property type="entry name" value="DUF7029"/>
    <property type="match status" value="1"/>
</dbReference>
<reference evidence="5 6" key="1">
    <citation type="submission" date="2016-07" db="EMBL/GenBank/DDBJ databases">
        <title>Multiple horizontal gene transfer events from other fungi enriched the ability of initially mycotrophic Trichoderma (Ascomycota) to feed on dead plant biomass.</title>
        <authorList>
            <consortium name="DOE Joint Genome Institute"/>
            <person name="Aerts A."/>
            <person name="Atanasova L."/>
            <person name="Chenthamara K."/>
            <person name="Zhang J."/>
            <person name="Grujic M."/>
            <person name="Henrissat B."/>
            <person name="Kuo A."/>
            <person name="Salamov A."/>
            <person name="Lipzen A."/>
            <person name="Labutti K."/>
            <person name="Barry K."/>
            <person name="Miao Y."/>
            <person name="Rahimi M.J."/>
            <person name="Shen Q."/>
            <person name="Grigoriev I.V."/>
            <person name="Kubicek C.P."/>
            <person name="Druzhinina I.S."/>
        </authorList>
    </citation>
    <scope>NUCLEOTIDE SEQUENCE [LARGE SCALE GENOMIC DNA]</scope>
    <source>
        <strain evidence="5 6">CBS 433.97</strain>
    </source>
</reference>
<dbReference type="Gene3D" id="3.50.4.10">
    <property type="entry name" value="Hepatocyte Growth Factor"/>
    <property type="match status" value="1"/>
</dbReference>
<dbReference type="STRING" id="1042311.A0A2T3YQB8"/>
<evidence type="ECO:0000259" key="3">
    <source>
        <dbReference type="Pfam" id="PF14295"/>
    </source>
</evidence>
<dbReference type="InterPro" id="IPR003609">
    <property type="entry name" value="Pan_app"/>
</dbReference>